<name>A0ABN6L9U9_9BACT</name>
<keyword evidence="1" id="KW-0547">Nucleotide-binding</keyword>
<organism evidence="8 9">
    <name type="scientific">Persicobacter psychrovividus</name>
    <dbReference type="NCBI Taxonomy" id="387638"/>
    <lineage>
        <taxon>Bacteria</taxon>
        <taxon>Pseudomonadati</taxon>
        <taxon>Bacteroidota</taxon>
        <taxon>Cytophagia</taxon>
        <taxon>Cytophagales</taxon>
        <taxon>Persicobacteraceae</taxon>
        <taxon>Persicobacter</taxon>
    </lineage>
</organism>
<dbReference type="Pfam" id="PF07683">
    <property type="entry name" value="CobW_C"/>
    <property type="match status" value="1"/>
</dbReference>
<dbReference type="Proteomes" id="UP001354989">
    <property type="component" value="Chromosome"/>
</dbReference>
<dbReference type="PANTHER" id="PTHR13748">
    <property type="entry name" value="COBW-RELATED"/>
    <property type="match status" value="1"/>
</dbReference>
<dbReference type="SUPFAM" id="SSF90002">
    <property type="entry name" value="Hypothetical protein YjiA, C-terminal domain"/>
    <property type="match status" value="1"/>
</dbReference>
<dbReference type="SMART" id="SM00833">
    <property type="entry name" value="CobW_C"/>
    <property type="match status" value="1"/>
</dbReference>
<evidence type="ECO:0000256" key="4">
    <source>
        <dbReference type="ARBA" id="ARBA00034320"/>
    </source>
</evidence>
<feature type="domain" description="CobW C-terminal" evidence="7">
    <location>
        <begin position="223"/>
        <end position="315"/>
    </location>
</feature>
<evidence type="ECO:0000256" key="1">
    <source>
        <dbReference type="ARBA" id="ARBA00022741"/>
    </source>
</evidence>
<dbReference type="Pfam" id="PF02492">
    <property type="entry name" value="cobW"/>
    <property type="match status" value="1"/>
</dbReference>
<dbReference type="InterPro" id="IPR011629">
    <property type="entry name" value="CobW-like_C"/>
</dbReference>
<gene>
    <name evidence="8" type="ORF">PEPS_03270</name>
</gene>
<comment type="similarity">
    <text evidence="4">Belongs to the SIMIBI class G3E GTPase family. ZNG1 subfamily.</text>
</comment>
<keyword evidence="2" id="KW-0378">Hydrolase</keyword>
<keyword evidence="3" id="KW-0143">Chaperone</keyword>
<comment type="function">
    <text evidence="5">Zinc chaperone that directly transfers zinc cofactor to target proteins, thereby activating them. Zinc is transferred from the CXCC motif in the GTPase domain to the zinc binding site in target proteins in a process requiring GTP hydrolysis.</text>
</comment>
<protein>
    <submittedName>
        <fullName evidence="8">Cobalamin biosynthesis protein CobW</fullName>
    </submittedName>
</protein>
<dbReference type="RefSeq" id="WP_338397467.1">
    <property type="nucleotide sequence ID" value="NZ_AP025292.1"/>
</dbReference>
<evidence type="ECO:0000313" key="9">
    <source>
        <dbReference type="Proteomes" id="UP001354989"/>
    </source>
</evidence>
<evidence type="ECO:0000256" key="2">
    <source>
        <dbReference type="ARBA" id="ARBA00022801"/>
    </source>
</evidence>
<accession>A0ABN6L9U9</accession>
<dbReference type="InterPro" id="IPR036627">
    <property type="entry name" value="CobW-likC_sf"/>
</dbReference>
<dbReference type="InterPro" id="IPR027417">
    <property type="entry name" value="P-loop_NTPase"/>
</dbReference>
<dbReference type="SUPFAM" id="SSF52540">
    <property type="entry name" value="P-loop containing nucleoside triphosphate hydrolases"/>
    <property type="match status" value="1"/>
</dbReference>
<evidence type="ECO:0000256" key="6">
    <source>
        <dbReference type="ARBA" id="ARBA00049117"/>
    </source>
</evidence>
<sequence>MQSNTPIKVTILTGFLGAGKTTLVNQLIHDNPATRFAIIENEFGKSAIDQELITEENAGIFELANGCICCNLNADLAKILTELITSSYEFDHLLIETTGIADPLAVAATFMFDPHYAGIFKLDGIIALADALHLEEMMEKEAITNQQLAAAHIVLLNKTDLVSADDLQRIEAKIQSVTPFIKIIPCQQAKVENELLFNLRGKDYQVVEQQSKIPATTHQHGKIQSITWESDQAIDLHKLEAWLTMTLQLQPNIYRLKGILYALEYNNKIIIQSVGQQFYFTQGSEWQHDSTTNKVVIIGNQLNKSIIFQGLDGCLA</sequence>
<proteinExistence type="inferred from homology"/>
<dbReference type="InterPro" id="IPR003495">
    <property type="entry name" value="CobW/HypB/UreG_nucleotide-bd"/>
</dbReference>
<evidence type="ECO:0000259" key="7">
    <source>
        <dbReference type="SMART" id="SM00833"/>
    </source>
</evidence>
<dbReference type="CDD" id="cd03112">
    <property type="entry name" value="CobW-like"/>
    <property type="match status" value="1"/>
</dbReference>
<keyword evidence="9" id="KW-1185">Reference proteome</keyword>
<reference evidence="8 9" key="1">
    <citation type="submission" date="2021-12" db="EMBL/GenBank/DDBJ databases">
        <title>Genome sequencing of bacteria with rrn-lacking chromosome and rrn-plasmid.</title>
        <authorList>
            <person name="Anda M."/>
            <person name="Iwasaki W."/>
        </authorList>
    </citation>
    <scope>NUCLEOTIDE SEQUENCE [LARGE SCALE GENOMIC DNA]</scope>
    <source>
        <strain evidence="8 9">NBRC 101262</strain>
    </source>
</reference>
<comment type="catalytic activity">
    <reaction evidence="6">
        <text>GTP + H2O = GDP + phosphate + H(+)</text>
        <dbReference type="Rhea" id="RHEA:19669"/>
        <dbReference type="ChEBI" id="CHEBI:15377"/>
        <dbReference type="ChEBI" id="CHEBI:15378"/>
        <dbReference type="ChEBI" id="CHEBI:37565"/>
        <dbReference type="ChEBI" id="CHEBI:43474"/>
        <dbReference type="ChEBI" id="CHEBI:58189"/>
    </reaction>
    <physiologicalReaction direction="left-to-right" evidence="6">
        <dbReference type="Rhea" id="RHEA:19670"/>
    </physiologicalReaction>
</comment>
<dbReference type="Gene3D" id="3.30.1220.10">
    <property type="entry name" value="CobW-like, C-terminal domain"/>
    <property type="match status" value="1"/>
</dbReference>
<dbReference type="EMBL" id="AP025292">
    <property type="protein sequence ID" value="BDC98046.1"/>
    <property type="molecule type" value="Genomic_DNA"/>
</dbReference>
<evidence type="ECO:0000313" key="8">
    <source>
        <dbReference type="EMBL" id="BDC98046.1"/>
    </source>
</evidence>
<evidence type="ECO:0000256" key="5">
    <source>
        <dbReference type="ARBA" id="ARBA00045658"/>
    </source>
</evidence>
<dbReference type="Gene3D" id="3.40.50.300">
    <property type="entry name" value="P-loop containing nucleotide triphosphate hydrolases"/>
    <property type="match status" value="1"/>
</dbReference>
<evidence type="ECO:0000256" key="3">
    <source>
        <dbReference type="ARBA" id="ARBA00023186"/>
    </source>
</evidence>
<dbReference type="PANTHER" id="PTHR13748:SF62">
    <property type="entry name" value="COBW DOMAIN-CONTAINING PROTEIN"/>
    <property type="match status" value="1"/>
</dbReference>
<dbReference type="InterPro" id="IPR051316">
    <property type="entry name" value="Zinc-reg_GTPase_activator"/>
</dbReference>